<reference evidence="2" key="1">
    <citation type="submission" date="2016-10" db="EMBL/GenBank/DDBJ databases">
        <authorList>
            <person name="Varghese N."/>
            <person name="Submissions S."/>
        </authorList>
    </citation>
    <scope>NUCLEOTIDE SEQUENCE [LARGE SCALE GENOMIC DNA]</scope>
    <source>
        <strain evidence="2">DSM 44437</strain>
    </source>
</reference>
<proteinExistence type="predicted"/>
<evidence type="ECO:0000313" key="1">
    <source>
        <dbReference type="EMBL" id="SES20937.1"/>
    </source>
</evidence>
<dbReference type="STRING" id="65499.SAMN04488000_118115"/>
<keyword evidence="2" id="KW-1185">Reference proteome</keyword>
<dbReference type="EMBL" id="FOFV01000018">
    <property type="protein sequence ID" value="SES20937.1"/>
    <property type="molecule type" value="Genomic_DNA"/>
</dbReference>
<gene>
    <name evidence="1" type="ORF">SAMN04488000_118115</name>
</gene>
<name>A0A1H9VI73_9PSEU</name>
<evidence type="ECO:0000313" key="2">
    <source>
        <dbReference type="Proteomes" id="UP000199503"/>
    </source>
</evidence>
<accession>A0A1H9VI73</accession>
<dbReference type="AlphaFoldDB" id="A0A1H9VI73"/>
<organism evidence="1 2">
    <name type="scientific">Lentzea albida</name>
    <dbReference type="NCBI Taxonomy" id="65499"/>
    <lineage>
        <taxon>Bacteria</taxon>
        <taxon>Bacillati</taxon>
        <taxon>Actinomycetota</taxon>
        <taxon>Actinomycetes</taxon>
        <taxon>Pseudonocardiales</taxon>
        <taxon>Pseudonocardiaceae</taxon>
        <taxon>Lentzea</taxon>
    </lineage>
</organism>
<protein>
    <submittedName>
        <fullName evidence="1">Uncharacterized protein</fullName>
    </submittedName>
</protein>
<sequence>MDVEAVFVGLRDNANTIPELRCFEYVPDSIAPPCFFPVEVEIEFDRAFGRGMDELTVRCQVLVAHGSDRSGQRLLKGYLAGDGPLSLKAALHSDPTLGGACDDLRVRRVAGYRLYVHNGVTFYGAELDIHIIGEGD</sequence>
<dbReference type="Proteomes" id="UP000199503">
    <property type="component" value="Unassembled WGS sequence"/>
</dbReference>
<dbReference type="RefSeq" id="WP_245786524.1">
    <property type="nucleotide sequence ID" value="NZ_FOFV01000018.1"/>
</dbReference>